<gene>
    <name evidence="3" type="ORF">AAG570_002466</name>
</gene>
<feature type="region of interest" description="Disordered" evidence="1">
    <location>
        <begin position="94"/>
        <end position="113"/>
    </location>
</feature>
<dbReference type="PANTHER" id="PTHR34394">
    <property type="entry name" value="SIMILAR TO RIKEN CDNA 2310022B05"/>
    <property type="match status" value="1"/>
</dbReference>
<evidence type="ECO:0000259" key="2">
    <source>
        <dbReference type="Pfam" id="PF15797"/>
    </source>
</evidence>
<protein>
    <recommendedName>
        <fullName evidence="2">DUF4706 domain-containing protein</fullName>
    </recommendedName>
</protein>
<dbReference type="Proteomes" id="UP001558652">
    <property type="component" value="Unassembled WGS sequence"/>
</dbReference>
<comment type="caution">
    <text evidence="3">The sequence shown here is derived from an EMBL/GenBank/DDBJ whole genome shotgun (WGS) entry which is preliminary data.</text>
</comment>
<dbReference type="PANTHER" id="PTHR34394:SF1">
    <property type="entry name" value="SIMILAR TO RIKEN CDNA 2310022B05"/>
    <property type="match status" value="1"/>
</dbReference>
<reference evidence="3 4" key="1">
    <citation type="submission" date="2024-07" db="EMBL/GenBank/DDBJ databases">
        <title>Chromosome-level genome assembly of the water stick insect Ranatra chinensis (Heteroptera: Nepidae).</title>
        <authorList>
            <person name="Liu X."/>
        </authorList>
    </citation>
    <scope>NUCLEOTIDE SEQUENCE [LARGE SCALE GENOMIC DNA]</scope>
    <source>
        <strain evidence="3">Cailab_2021Rc</strain>
        <tissue evidence="3">Muscle</tissue>
    </source>
</reference>
<evidence type="ECO:0000313" key="4">
    <source>
        <dbReference type="Proteomes" id="UP001558652"/>
    </source>
</evidence>
<dbReference type="InterPro" id="IPR031600">
    <property type="entry name" value="DUF4706"/>
</dbReference>
<dbReference type="AlphaFoldDB" id="A0ABD0Y8K4"/>
<feature type="domain" description="DUF4706" evidence="2">
    <location>
        <begin position="9"/>
        <end position="65"/>
    </location>
</feature>
<organism evidence="3 4">
    <name type="scientific">Ranatra chinensis</name>
    <dbReference type="NCBI Taxonomy" id="642074"/>
    <lineage>
        <taxon>Eukaryota</taxon>
        <taxon>Metazoa</taxon>
        <taxon>Ecdysozoa</taxon>
        <taxon>Arthropoda</taxon>
        <taxon>Hexapoda</taxon>
        <taxon>Insecta</taxon>
        <taxon>Pterygota</taxon>
        <taxon>Neoptera</taxon>
        <taxon>Paraneoptera</taxon>
        <taxon>Hemiptera</taxon>
        <taxon>Heteroptera</taxon>
        <taxon>Panheteroptera</taxon>
        <taxon>Nepomorpha</taxon>
        <taxon>Nepidae</taxon>
        <taxon>Ranatrinae</taxon>
        <taxon>Ranatra</taxon>
    </lineage>
</organism>
<sequence length="199" mass="22538">MALNQLTEEYLRSVSPLARRISEDLVAAREAYQDLWHTLDTTEKNQVLDEALIDPAIVLKYTSGDESSWSVEPLSQFSWFTKSQLNLCSYFKQQEKPKTPNKRTPEVLSPVRKSTSEIEPTVAKIQQPNVENTNIFGKLKSKVMKSSTGDDKQCLVESRAHPVTIVPKTIVECKSLLAHEASDHTDDIPKTGFDFLDNW</sequence>
<evidence type="ECO:0000313" key="3">
    <source>
        <dbReference type="EMBL" id="KAL1123384.1"/>
    </source>
</evidence>
<name>A0ABD0Y8K4_9HEMI</name>
<dbReference type="Pfam" id="PF15797">
    <property type="entry name" value="DUF4706"/>
    <property type="match status" value="1"/>
</dbReference>
<evidence type="ECO:0000256" key="1">
    <source>
        <dbReference type="SAM" id="MobiDB-lite"/>
    </source>
</evidence>
<proteinExistence type="predicted"/>
<dbReference type="EMBL" id="JBFDAA010000012">
    <property type="protein sequence ID" value="KAL1123384.1"/>
    <property type="molecule type" value="Genomic_DNA"/>
</dbReference>
<accession>A0ABD0Y8K4</accession>
<keyword evidence="4" id="KW-1185">Reference proteome</keyword>